<feature type="region of interest" description="Disordered" evidence="1">
    <location>
        <begin position="79"/>
        <end position="106"/>
    </location>
</feature>
<evidence type="ECO:0000313" key="4">
    <source>
        <dbReference type="Proteomes" id="UP000093053"/>
    </source>
</evidence>
<dbReference type="AlphaFoldDB" id="A0A1B2HVF2"/>
<name>A0A1B2HVF2_9PSEU</name>
<dbReference type="STRING" id="1586287.BBK82_43055"/>
<dbReference type="EMBL" id="CP016793">
    <property type="protein sequence ID" value="ANZ41726.1"/>
    <property type="molecule type" value="Genomic_DNA"/>
</dbReference>
<keyword evidence="4" id="KW-1185">Reference proteome</keyword>
<keyword evidence="2" id="KW-0812">Transmembrane</keyword>
<dbReference type="KEGG" id="led:BBK82_43055"/>
<dbReference type="RefSeq" id="WP_065920061.1">
    <property type="nucleotide sequence ID" value="NZ_CP016793.1"/>
</dbReference>
<evidence type="ECO:0000256" key="2">
    <source>
        <dbReference type="SAM" id="Phobius"/>
    </source>
</evidence>
<evidence type="ECO:0000256" key="1">
    <source>
        <dbReference type="SAM" id="MobiDB-lite"/>
    </source>
</evidence>
<keyword evidence="2" id="KW-0472">Membrane</keyword>
<reference evidence="3 4" key="1">
    <citation type="submission" date="2016-07" db="EMBL/GenBank/DDBJ databases">
        <title>Complete genome sequence of the Lentzea guizhouensis DHS C013.</title>
        <authorList>
            <person name="Cao C."/>
        </authorList>
    </citation>
    <scope>NUCLEOTIDE SEQUENCE [LARGE SCALE GENOMIC DNA]</scope>
    <source>
        <strain evidence="3 4">DHS C013</strain>
    </source>
</reference>
<dbReference type="Proteomes" id="UP000093053">
    <property type="component" value="Chromosome"/>
</dbReference>
<dbReference type="OrthoDB" id="3637826at2"/>
<sequence length="225" mass="23577">MTGPDPRHSDQTHNQVRSDSLGNAFQTGQLHGDAHVGNTTVRNTTVSLSALGVVAGVVITVVAGLVVWKVVATETAPAVTSTTVAGGSTIRTSPKTSTPNDSTRPREIRLSSRTGVDLDGDETVAERVDGASGDTDLYMTETGILYTNGNGFADDLGTEQQARSRCTDAVAAGQNSAAQVLPIMAGMQYCFATSDDKIAWLRVKDSKLAASSSVVLAVQVWPKER</sequence>
<organism evidence="3 4">
    <name type="scientific">Lentzea guizhouensis</name>
    <dbReference type="NCBI Taxonomy" id="1586287"/>
    <lineage>
        <taxon>Bacteria</taxon>
        <taxon>Bacillati</taxon>
        <taxon>Actinomycetota</taxon>
        <taxon>Actinomycetes</taxon>
        <taxon>Pseudonocardiales</taxon>
        <taxon>Pseudonocardiaceae</taxon>
        <taxon>Lentzea</taxon>
    </lineage>
</organism>
<feature type="transmembrane region" description="Helical" evidence="2">
    <location>
        <begin position="48"/>
        <end position="68"/>
    </location>
</feature>
<proteinExistence type="predicted"/>
<keyword evidence="2" id="KW-1133">Transmembrane helix</keyword>
<evidence type="ECO:0000313" key="3">
    <source>
        <dbReference type="EMBL" id="ANZ41726.1"/>
    </source>
</evidence>
<feature type="compositionally biased region" description="Polar residues" evidence="1">
    <location>
        <begin position="79"/>
        <end position="102"/>
    </location>
</feature>
<protein>
    <submittedName>
        <fullName evidence="3">Uncharacterized protein</fullName>
    </submittedName>
</protein>
<accession>A0A1B2HVF2</accession>
<gene>
    <name evidence="3" type="ORF">BBK82_43055</name>
</gene>